<evidence type="ECO:0000313" key="4">
    <source>
        <dbReference type="Proteomes" id="UP001287356"/>
    </source>
</evidence>
<reference evidence="3" key="2">
    <citation type="submission" date="2023-06" db="EMBL/GenBank/DDBJ databases">
        <authorList>
            <consortium name="Lawrence Berkeley National Laboratory"/>
            <person name="Haridas S."/>
            <person name="Hensen N."/>
            <person name="Bonometti L."/>
            <person name="Westerberg I."/>
            <person name="Brannstrom I.O."/>
            <person name="Guillou S."/>
            <person name="Cros-Aarteil S."/>
            <person name="Calhoun S."/>
            <person name="Kuo A."/>
            <person name="Mondo S."/>
            <person name="Pangilinan J."/>
            <person name="Riley R."/>
            <person name="Labutti K."/>
            <person name="Andreopoulos B."/>
            <person name="Lipzen A."/>
            <person name="Chen C."/>
            <person name="Yanf M."/>
            <person name="Daum C."/>
            <person name="Ng V."/>
            <person name="Clum A."/>
            <person name="Steindorff A."/>
            <person name="Ohm R."/>
            <person name="Martin F."/>
            <person name="Silar P."/>
            <person name="Natvig D."/>
            <person name="Lalanne C."/>
            <person name="Gautier V."/>
            <person name="Ament-Velasquez S.L."/>
            <person name="Kruys A."/>
            <person name="Hutchinson M.I."/>
            <person name="Powell A.J."/>
            <person name="Barry K."/>
            <person name="Miller A.N."/>
            <person name="Grigoriev I.V."/>
            <person name="Debuchy R."/>
            <person name="Gladieux P."/>
            <person name="Thoren M.H."/>
            <person name="Johannesson H."/>
        </authorList>
    </citation>
    <scope>NUCLEOTIDE SEQUENCE</scope>
    <source>
        <strain evidence="3">CBS 958.72</strain>
    </source>
</reference>
<keyword evidence="2" id="KW-0732">Signal</keyword>
<feature type="transmembrane region" description="Helical" evidence="1">
    <location>
        <begin position="177"/>
        <end position="197"/>
    </location>
</feature>
<gene>
    <name evidence="3" type="ORF">B0T24DRAFT_360149</name>
</gene>
<accession>A0AAE0N3D7</accession>
<evidence type="ECO:0008006" key="5">
    <source>
        <dbReference type="Google" id="ProtNLM"/>
    </source>
</evidence>
<feature type="signal peptide" evidence="2">
    <location>
        <begin position="1"/>
        <end position="25"/>
    </location>
</feature>
<name>A0AAE0N3D7_9PEZI</name>
<dbReference type="EMBL" id="JAULSN010000006">
    <property type="protein sequence ID" value="KAK3369416.1"/>
    <property type="molecule type" value="Genomic_DNA"/>
</dbReference>
<reference evidence="3" key="1">
    <citation type="journal article" date="2023" name="Mol. Phylogenet. Evol.">
        <title>Genome-scale phylogeny and comparative genomics of the fungal order Sordariales.</title>
        <authorList>
            <person name="Hensen N."/>
            <person name="Bonometti L."/>
            <person name="Westerberg I."/>
            <person name="Brannstrom I.O."/>
            <person name="Guillou S."/>
            <person name="Cros-Aarteil S."/>
            <person name="Calhoun S."/>
            <person name="Haridas S."/>
            <person name="Kuo A."/>
            <person name="Mondo S."/>
            <person name="Pangilinan J."/>
            <person name="Riley R."/>
            <person name="LaButti K."/>
            <person name="Andreopoulos B."/>
            <person name="Lipzen A."/>
            <person name="Chen C."/>
            <person name="Yan M."/>
            <person name="Daum C."/>
            <person name="Ng V."/>
            <person name="Clum A."/>
            <person name="Steindorff A."/>
            <person name="Ohm R.A."/>
            <person name="Martin F."/>
            <person name="Silar P."/>
            <person name="Natvig D.O."/>
            <person name="Lalanne C."/>
            <person name="Gautier V."/>
            <person name="Ament-Velasquez S.L."/>
            <person name="Kruys A."/>
            <person name="Hutchinson M.I."/>
            <person name="Powell A.J."/>
            <person name="Barry K."/>
            <person name="Miller A.N."/>
            <person name="Grigoriev I.V."/>
            <person name="Debuchy R."/>
            <person name="Gladieux P."/>
            <person name="Hiltunen Thoren M."/>
            <person name="Johannesson H."/>
        </authorList>
    </citation>
    <scope>NUCLEOTIDE SEQUENCE</scope>
    <source>
        <strain evidence="3">CBS 958.72</strain>
    </source>
</reference>
<feature type="chain" id="PRO_5042160848" description="Extracellular membrane protein CFEM domain-containing protein" evidence="2">
    <location>
        <begin position="26"/>
        <end position="201"/>
    </location>
</feature>
<dbReference type="Proteomes" id="UP001287356">
    <property type="component" value="Unassembled WGS sequence"/>
</dbReference>
<keyword evidence="1" id="KW-0812">Transmembrane</keyword>
<proteinExistence type="predicted"/>
<evidence type="ECO:0000256" key="2">
    <source>
        <dbReference type="SAM" id="SignalP"/>
    </source>
</evidence>
<sequence>MSVSTGPRFTSISLCLIICLRASLASTTENTARQTIFSGPQFSAQIQCVRDCIVSKETHGACWIDRVASTIGCDNSAGCAVSMGGTTWAARDECYCRTDLQPAAQSAISLCVSASCTIGDMSVNLASGGAVYRDYCGKITTTGSGGATAAATPTGGPTQTVYVTVSVTVCSGAAGGFLAHNVAIFNALSTLVVFLVYSYDQ</sequence>
<comment type="caution">
    <text evidence="3">The sequence shown here is derived from an EMBL/GenBank/DDBJ whole genome shotgun (WGS) entry which is preliminary data.</text>
</comment>
<protein>
    <recommendedName>
        <fullName evidence="5">Extracellular membrane protein CFEM domain-containing protein</fullName>
    </recommendedName>
</protein>
<keyword evidence="1" id="KW-0472">Membrane</keyword>
<evidence type="ECO:0000313" key="3">
    <source>
        <dbReference type="EMBL" id="KAK3369416.1"/>
    </source>
</evidence>
<keyword evidence="4" id="KW-1185">Reference proteome</keyword>
<organism evidence="3 4">
    <name type="scientific">Lasiosphaeria ovina</name>
    <dbReference type="NCBI Taxonomy" id="92902"/>
    <lineage>
        <taxon>Eukaryota</taxon>
        <taxon>Fungi</taxon>
        <taxon>Dikarya</taxon>
        <taxon>Ascomycota</taxon>
        <taxon>Pezizomycotina</taxon>
        <taxon>Sordariomycetes</taxon>
        <taxon>Sordariomycetidae</taxon>
        <taxon>Sordariales</taxon>
        <taxon>Lasiosphaeriaceae</taxon>
        <taxon>Lasiosphaeria</taxon>
    </lineage>
</organism>
<keyword evidence="1" id="KW-1133">Transmembrane helix</keyword>
<evidence type="ECO:0000256" key="1">
    <source>
        <dbReference type="SAM" id="Phobius"/>
    </source>
</evidence>
<dbReference type="AlphaFoldDB" id="A0AAE0N3D7"/>